<dbReference type="Pfam" id="PF00078">
    <property type="entry name" value="RVT_1"/>
    <property type="match status" value="1"/>
</dbReference>
<dbReference type="OMA" id="WRSEENT"/>
<dbReference type="AlphaFoldDB" id="A0A388L4F1"/>
<dbReference type="SUPFAM" id="SSF56219">
    <property type="entry name" value="DNase I-like"/>
    <property type="match status" value="1"/>
</dbReference>
<feature type="domain" description="Endonuclease/exonuclease/phosphatase" evidence="2">
    <location>
        <begin position="7"/>
        <end position="235"/>
    </location>
</feature>
<dbReference type="Gene3D" id="3.60.10.10">
    <property type="entry name" value="Endonuclease/exonuclease/phosphatase"/>
    <property type="match status" value="1"/>
</dbReference>
<feature type="domain" description="Reverse transcriptase" evidence="1">
    <location>
        <begin position="537"/>
        <end position="649"/>
    </location>
</feature>
<dbReference type="InterPro" id="IPR036691">
    <property type="entry name" value="Endo/exonu/phosph_ase_sf"/>
</dbReference>
<keyword evidence="4" id="KW-1185">Reference proteome</keyword>
<dbReference type="InterPro" id="IPR005135">
    <property type="entry name" value="Endo/exonuclease/phosphatase"/>
</dbReference>
<protein>
    <submittedName>
        <fullName evidence="3">Uncharacterized protein</fullName>
    </submittedName>
</protein>
<dbReference type="GO" id="GO:0003824">
    <property type="term" value="F:catalytic activity"/>
    <property type="evidence" value="ECO:0007669"/>
    <property type="project" value="InterPro"/>
</dbReference>
<dbReference type="STRING" id="69332.A0A388L4F1"/>
<evidence type="ECO:0000259" key="2">
    <source>
        <dbReference type="Pfam" id="PF03372"/>
    </source>
</evidence>
<dbReference type="OrthoDB" id="416119at2759"/>
<comment type="caution">
    <text evidence="3">The sequence shown here is derived from an EMBL/GenBank/DDBJ whole genome shotgun (WGS) entry which is preliminary data.</text>
</comment>
<gene>
    <name evidence="3" type="ORF">CBR_g23448</name>
</gene>
<dbReference type="InterPro" id="IPR000477">
    <property type="entry name" value="RT_dom"/>
</dbReference>
<dbReference type="CDD" id="cd09076">
    <property type="entry name" value="L1-EN"/>
    <property type="match status" value="1"/>
</dbReference>
<evidence type="ECO:0000259" key="1">
    <source>
        <dbReference type="Pfam" id="PF00078"/>
    </source>
</evidence>
<evidence type="ECO:0000313" key="3">
    <source>
        <dbReference type="EMBL" id="GBG77122.1"/>
    </source>
</evidence>
<reference evidence="3 4" key="1">
    <citation type="journal article" date="2018" name="Cell">
        <title>The Chara Genome: Secondary Complexity and Implications for Plant Terrestrialization.</title>
        <authorList>
            <person name="Nishiyama T."/>
            <person name="Sakayama H."/>
            <person name="Vries J.D."/>
            <person name="Buschmann H."/>
            <person name="Saint-Marcoux D."/>
            <person name="Ullrich K.K."/>
            <person name="Haas F.B."/>
            <person name="Vanderstraeten L."/>
            <person name="Becker D."/>
            <person name="Lang D."/>
            <person name="Vosolsobe S."/>
            <person name="Rombauts S."/>
            <person name="Wilhelmsson P.K.I."/>
            <person name="Janitza P."/>
            <person name="Kern R."/>
            <person name="Heyl A."/>
            <person name="Rumpler F."/>
            <person name="Villalobos L.I.A.C."/>
            <person name="Clay J.M."/>
            <person name="Skokan R."/>
            <person name="Toyoda A."/>
            <person name="Suzuki Y."/>
            <person name="Kagoshima H."/>
            <person name="Schijlen E."/>
            <person name="Tajeshwar N."/>
            <person name="Catarino B."/>
            <person name="Hetherington A.J."/>
            <person name="Saltykova A."/>
            <person name="Bonnot C."/>
            <person name="Breuninger H."/>
            <person name="Symeonidi A."/>
            <person name="Radhakrishnan G.V."/>
            <person name="Van Nieuwerburgh F."/>
            <person name="Deforce D."/>
            <person name="Chang C."/>
            <person name="Karol K.G."/>
            <person name="Hedrich R."/>
            <person name="Ulvskov P."/>
            <person name="Glockner G."/>
            <person name="Delwiche C.F."/>
            <person name="Petrasek J."/>
            <person name="Van de Peer Y."/>
            <person name="Friml J."/>
            <person name="Beilby M."/>
            <person name="Dolan L."/>
            <person name="Kohara Y."/>
            <person name="Sugano S."/>
            <person name="Fujiyama A."/>
            <person name="Delaux P.-M."/>
            <person name="Quint M."/>
            <person name="TheiBen G."/>
            <person name="Hagemann M."/>
            <person name="Harholt J."/>
            <person name="Dunand C."/>
            <person name="Zachgo S."/>
            <person name="Langdale J."/>
            <person name="Maumus F."/>
            <person name="Straeten D.V.D."/>
            <person name="Gould S.B."/>
            <person name="Rensing S.A."/>
        </authorList>
    </citation>
    <scope>NUCLEOTIDE SEQUENCE [LARGE SCALE GENOMIC DNA]</scope>
    <source>
        <strain evidence="3 4">S276</strain>
    </source>
</reference>
<evidence type="ECO:0000313" key="4">
    <source>
        <dbReference type="Proteomes" id="UP000265515"/>
    </source>
</evidence>
<accession>A0A388L4F1</accession>
<proteinExistence type="predicted"/>
<sequence length="663" mass="76179">MDRLRAATWNVRGLGDSNGRQKRRRLKTWLHEWKVNCVLLQETKLNEDKLKEFETWWDGPQVWAPAQGTQGEVGILLHRDLQAQIIDAEADLWGRWAWLKVGMAGEDWVIMTVYALTAVSERARFFERLMSHVPVTDNLLLAGDWNISLDEALRPNSPSADRRDVRALLGFCGELSLSDPFPMLNPNDPGYSWFSNLHKERQVSTRRHLDHYLLSAPVVERVVMVKQICHPLSDHKPVVADMRLRLRIERGKGFFRLNSQVLAEPGIKDWVKRHMESWKDVRQYFESIALWMDGGLAIISGVLDACSRILARARNKEAAECLWGIEEAEKKMERHPISEMVWATERKRKLAEWDNLQEEKQRRWVKIMKEKGVGTNDKMSKTTFQKLQPRRAQQQMIELRRPFDESAPTACSAAGMLKYASLYYADVLTTRRQNEDVNTDLSLQSDMWTDTTVQLCTATQLDLDRPITLGELSQTVKVMARGKSPGVDDLTVEFYSANWKVLGPLLVELYNEVLVGGKLGKRMTHGVITVLFKKGNKSDVSFWRPISLLNVAYKILVKSLARRLSRHLPGLVEQDQGAFVQRRSIFNNIVTTIETLEIVQTEELDMAVLSLDLDKAYDKVGWTFVLTTLKPMGFGPGFSSWIKAMYRLQSRLLLTDQGYVYFL</sequence>
<dbReference type="Proteomes" id="UP000265515">
    <property type="component" value="Unassembled WGS sequence"/>
</dbReference>
<dbReference type="EMBL" id="BFEA01000260">
    <property type="protein sequence ID" value="GBG77122.1"/>
    <property type="molecule type" value="Genomic_DNA"/>
</dbReference>
<dbReference type="PANTHER" id="PTHR19446">
    <property type="entry name" value="REVERSE TRANSCRIPTASES"/>
    <property type="match status" value="1"/>
</dbReference>
<organism evidence="3 4">
    <name type="scientific">Chara braunii</name>
    <name type="common">Braun's stonewort</name>
    <dbReference type="NCBI Taxonomy" id="69332"/>
    <lineage>
        <taxon>Eukaryota</taxon>
        <taxon>Viridiplantae</taxon>
        <taxon>Streptophyta</taxon>
        <taxon>Charophyceae</taxon>
        <taxon>Charales</taxon>
        <taxon>Characeae</taxon>
        <taxon>Chara</taxon>
    </lineage>
</organism>
<name>A0A388L4F1_CHABU</name>
<dbReference type="Gramene" id="GBG77122">
    <property type="protein sequence ID" value="GBG77122"/>
    <property type="gene ID" value="CBR_g23448"/>
</dbReference>
<dbReference type="CDD" id="cd01650">
    <property type="entry name" value="RT_nLTR_like"/>
    <property type="match status" value="1"/>
</dbReference>
<dbReference type="Pfam" id="PF03372">
    <property type="entry name" value="Exo_endo_phos"/>
    <property type="match status" value="1"/>
</dbReference>